<organism evidence="20 21">
    <name type="scientific">Candidatus Alistipes intestinigallinarum</name>
    <dbReference type="NCBI Taxonomy" id="2838440"/>
    <lineage>
        <taxon>Bacteria</taxon>
        <taxon>Pseudomonadati</taxon>
        <taxon>Bacteroidota</taxon>
        <taxon>Bacteroidia</taxon>
        <taxon>Bacteroidales</taxon>
        <taxon>Rikenellaceae</taxon>
        <taxon>Alistipes</taxon>
    </lineage>
</organism>
<keyword evidence="9" id="KW-0288">FMN</keyword>
<protein>
    <recommendedName>
        <fullName evidence="7">Bifunctional riboflavin kinase/FMN adenylyltransferase</fullName>
        <ecNumber evidence="5">2.7.1.26</ecNumber>
        <ecNumber evidence="6">2.7.7.2</ecNumber>
    </recommendedName>
    <alternativeName>
        <fullName evidence="15">Riboflavin biosynthesis protein RibF</fullName>
    </alternativeName>
</protein>
<evidence type="ECO:0000256" key="12">
    <source>
        <dbReference type="ARBA" id="ARBA00022741"/>
    </source>
</evidence>
<keyword evidence="10" id="KW-0808">Transferase</keyword>
<dbReference type="FunFam" id="3.40.50.620:FF:000021">
    <property type="entry name" value="Riboflavin biosynthesis protein"/>
    <property type="match status" value="1"/>
</dbReference>
<evidence type="ECO:0000256" key="15">
    <source>
        <dbReference type="ARBA" id="ARBA00032176"/>
    </source>
</evidence>
<reference evidence="20" key="1">
    <citation type="journal article" date="2021" name="PeerJ">
        <title>Extensive microbial diversity within the chicken gut microbiome revealed by metagenomics and culture.</title>
        <authorList>
            <person name="Gilroy R."/>
            <person name="Ravi A."/>
            <person name="Getino M."/>
            <person name="Pursley I."/>
            <person name="Horton D.L."/>
            <person name="Alikhan N.F."/>
            <person name="Baker D."/>
            <person name="Gharbi K."/>
            <person name="Hall N."/>
            <person name="Watson M."/>
            <person name="Adriaenssens E.M."/>
            <person name="Foster-Nyarko E."/>
            <person name="Jarju S."/>
            <person name="Secka A."/>
            <person name="Antonio M."/>
            <person name="Oren A."/>
            <person name="Chaudhuri R.R."/>
            <person name="La Ragione R."/>
            <person name="Hildebrand F."/>
            <person name="Pallen M.J."/>
        </authorList>
    </citation>
    <scope>NUCLEOTIDE SEQUENCE</scope>
    <source>
        <strain evidence="20">5134</strain>
    </source>
</reference>
<dbReference type="EMBL" id="DXDA01000063">
    <property type="protein sequence ID" value="HIY69306.1"/>
    <property type="molecule type" value="Genomic_DNA"/>
</dbReference>
<dbReference type="EC" id="2.7.1.26" evidence="5"/>
<comment type="similarity">
    <text evidence="4">Belongs to the RibF family.</text>
</comment>
<evidence type="ECO:0000256" key="6">
    <source>
        <dbReference type="ARBA" id="ARBA00012393"/>
    </source>
</evidence>
<keyword evidence="14" id="KW-0067">ATP-binding</keyword>
<dbReference type="EC" id="2.7.7.2" evidence="6"/>
<dbReference type="GO" id="GO:0003919">
    <property type="term" value="F:FMN adenylyltransferase activity"/>
    <property type="evidence" value="ECO:0007669"/>
    <property type="project" value="UniProtKB-EC"/>
</dbReference>
<comment type="pathway">
    <text evidence="3">Cofactor biosynthesis; FMN biosynthesis; FMN from riboflavin (ATP route): step 1/1.</text>
</comment>
<dbReference type="GO" id="GO:0005524">
    <property type="term" value="F:ATP binding"/>
    <property type="evidence" value="ECO:0007669"/>
    <property type="project" value="UniProtKB-KW"/>
</dbReference>
<evidence type="ECO:0000256" key="17">
    <source>
        <dbReference type="ARBA" id="ARBA00049494"/>
    </source>
</evidence>
<dbReference type="InterPro" id="IPR023468">
    <property type="entry name" value="Riboflavin_kinase"/>
</dbReference>
<keyword evidence="12" id="KW-0547">Nucleotide-binding</keyword>
<comment type="function">
    <text evidence="1">Catalyzes the phosphorylation of riboflavin to FMN followed by the adenylation of FMN to FAD.</text>
</comment>
<dbReference type="AlphaFoldDB" id="A0A9D1Z1L3"/>
<dbReference type="SUPFAM" id="SSF52374">
    <property type="entry name" value="Nucleotidylyl transferase"/>
    <property type="match status" value="1"/>
</dbReference>
<name>A0A9D1Z1L3_9BACT</name>
<evidence type="ECO:0000256" key="10">
    <source>
        <dbReference type="ARBA" id="ARBA00022679"/>
    </source>
</evidence>
<evidence type="ECO:0000256" key="11">
    <source>
        <dbReference type="ARBA" id="ARBA00022695"/>
    </source>
</evidence>
<gene>
    <name evidence="20" type="ORF">H9828_07810</name>
</gene>
<comment type="pathway">
    <text evidence="2">Cofactor biosynthesis; FAD biosynthesis; FAD from FMN: step 1/1.</text>
</comment>
<evidence type="ECO:0000256" key="1">
    <source>
        <dbReference type="ARBA" id="ARBA00002121"/>
    </source>
</evidence>
<dbReference type="Proteomes" id="UP000886844">
    <property type="component" value="Unassembled WGS sequence"/>
</dbReference>
<evidence type="ECO:0000256" key="4">
    <source>
        <dbReference type="ARBA" id="ARBA00010214"/>
    </source>
</evidence>
<accession>A0A9D1Z1L3</accession>
<keyword evidence="11" id="KW-0548">Nucleotidyltransferase</keyword>
<evidence type="ECO:0000256" key="16">
    <source>
        <dbReference type="ARBA" id="ARBA00047880"/>
    </source>
</evidence>
<evidence type="ECO:0000256" key="18">
    <source>
        <dbReference type="SAM" id="MobiDB-lite"/>
    </source>
</evidence>
<dbReference type="Pfam" id="PF06574">
    <property type="entry name" value="FAD_syn"/>
    <property type="match status" value="1"/>
</dbReference>
<dbReference type="InterPro" id="IPR014729">
    <property type="entry name" value="Rossmann-like_a/b/a_fold"/>
</dbReference>
<comment type="caution">
    <text evidence="20">The sequence shown here is derived from an EMBL/GenBank/DDBJ whole genome shotgun (WGS) entry which is preliminary data.</text>
</comment>
<dbReference type="GO" id="GO:0009231">
    <property type="term" value="P:riboflavin biosynthetic process"/>
    <property type="evidence" value="ECO:0007669"/>
    <property type="project" value="InterPro"/>
</dbReference>
<proteinExistence type="inferred from homology"/>
<evidence type="ECO:0000256" key="7">
    <source>
        <dbReference type="ARBA" id="ARBA00018483"/>
    </source>
</evidence>
<feature type="domain" description="FAD synthetase" evidence="19">
    <location>
        <begin position="17"/>
        <end position="161"/>
    </location>
</feature>
<evidence type="ECO:0000256" key="14">
    <source>
        <dbReference type="ARBA" id="ARBA00022840"/>
    </source>
</evidence>
<keyword evidence="8" id="KW-0285">Flavoprotein</keyword>
<sequence>MRVFHGFEELPHFVHPAVTVGSYDGVHRGHRMLIERLVAEARAQGGESIVLTFEPHPRITLGRAEGLRLLTTLDEKLALLAELGVDNVIVIPFDRRFSALSGREFVDRYLTGALGAETLVAGFNHRFGHDGLACDAPELTAKMRIVKLEACTVDGVRVSSTAIRRLLDAGDRAAAEHLAGHPLPEHPRMEGVKEESKSFK</sequence>
<evidence type="ECO:0000256" key="9">
    <source>
        <dbReference type="ARBA" id="ARBA00022643"/>
    </source>
</evidence>
<dbReference type="GO" id="GO:0009398">
    <property type="term" value="P:FMN biosynthetic process"/>
    <property type="evidence" value="ECO:0007669"/>
    <property type="project" value="TreeGrafter"/>
</dbReference>
<evidence type="ECO:0000313" key="20">
    <source>
        <dbReference type="EMBL" id="HIY69306.1"/>
    </source>
</evidence>
<dbReference type="PANTHER" id="PTHR22749:SF6">
    <property type="entry name" value="RIBOFLAVIN KINASE"/>
    <property type="match status" value="1"/>
</dbReference>
<feature type="region of interest" description="Disordered" evidence="18">
    <location>
        <begin position="177"/>
        <end position="200"/>
    </location>
</feature>
<dbReference type="InterPro" id="IPR015864">
    <property type="entry name" value="FAD_synthase"/>
</dbReference>
<dbReference type="Gene3D" id="3.40.50.620">
    <property type="entry name" value="HUPs"/>
    <property type="match status" value="1"/>
</dbReference>
<evidence type="ECO:0000256" key="2">
    <source>
        <dbReference type="ARBA" id="ARBA00004726"/>
    </source>
</evidence>
<evidence type="ECO:0000256" key="5">
    <source>
        <dbReference type="ARBA" id="ARBA00012105"/>
    </source>
</evidence>
<comment type="catalytic activity">
    <reaction evidence="16">
        <text>riboflavin + ATP = FMN + ADP + H(+)</text>
        <dbReference type="Rhea" id="RHEA:14357"/>
        <dbReference type="ChEBI" id="CHEBI:15378"/>
        <dbReference type="ChEBI" id="CHEBI:30616"/>
        <dbReference type="ChEBI" id="CHEBI:57986"/>
        <dbReference type="ChEBI" id="CHEBI:58210"/>
        <dbReference type="ChEBI" id="CHEBI:456216"/>
        <dbReference type="EC" id="2.7.1.26"/>
    </reaction>
</comment>
<evidence type="ECO:0000259" key="19">
    <source>
        <dbReference type="Pfam" id="PF06574"/>
    </source>
</evidence>
<keyword evidence="13" id="KW-0274">FAD</keyword>
<dbReference type="CDD" id="cd02064">
    <property type="entry name" value="FAD_synthetase_N"/>
    <property type="match status" value="1"/>
</dbReference>
<evidence type="ECO:0000313" key="21">
    <source>
        <dbReference type="Proteomes" id="UP000886844"/>
    </source>
</evidence>
<evidence type="ECO:0000256" key="3">
    <source>
        <dbReference type="ARBA" id="ARBA00005201"/>
    </source>
</evidence>
<reference evidence="20" key="2">
    <citation type="submission" date="2021-04" db="EMBL/GenBank/DDBJ databases">
        <authorList>
            <person name="Gilroy R."/>
        </authorList>
    </citation>
    <scope>NUCLEOTIDE SEQUENCE</scope>
    <source>
        <strain evidence="20">5134</strain>
    </source>
</reference>
<dbReference type="GO" id="GO:0008531">
    <property type="term" value="F:riboflavin kinase activity"/>
    <property type="evidence" value="ECO:0007669"/>
    <property type="project" value="UniProtKB-EC"/>
</dbReference>
<dbReference type="PANTHER" id="PTHR22749">
    <property type="entry name" value="RIBOFLAVIN KINASE/FMN ADENYLYLTRANSFERASE"/>
    <property type="match status" value="1"/>
</dbReference>
<evidence type="ECO:0000256" key="13">
    <source>
        <dbReference type="ARBA" id="ARBA00022827"/>
    </source>
</evidence>
<comment type="catalytic activity">
    <reaction evidence="17">
        <text>FMN + ATP + H(+) = FAD + diphosphate</text>
        <dbReference type="Rhea" id="RHEA:17237"/>
        <dbReference type="ChEBI" id="CHEBI:15378"/>
        <dbReference type="ChEBI" id="CHEBI:30616"/>
        <dbReference type="ChEBI" id="CHEBI:33019"/>
        <dbReference type="ChEBI" id="CHEBI:57692"/>
        <dbReference type="ChEBI" id="CHEBI:58210"/>
        <dbReference type="EC" id="2.7.7.2"/>
    </reaction>
</comment>
<evidence type="ECO:0000256" key="8">
    <source>
        <dbReference type="ARBA" id="ARBA00022630"/>
    </source>
</evidence>